<dbReference type="Pfam" id="PF02517">
    <property type="entry name" value="Rce1-like"/>
    <property type="match status" value="1"/>
</dbReference>
<feature type="transmembrane region" description="Helical" evidence="2">
    <location>
        <begin position="272"/>
        <end position="291"/>
    </location>
</feature>
<feature type="transmembrane region" description="Helical" evidence="2">
    <location>
        <begin position="249"/>
        <end position="265"/>
    </location>
</feature>
<dbReference type="OrthoDB" id="2680086at2"/>
<proteinExistence type="predicted"/>
<keyword evidence="4" id="KW-0645">Protease</keyword>
<feature type="region of interest" description="Disordered" evidence="1">
    <location>
        <begin position="1"/>
        <end position="42"/>
    </location>
</feature>
<dbReference type="InterPro" id="IPR003675">
    <property type="entry name" value="Rce1/LyrA-like_dom"/>
</dbReference>
<protein>
    <submittedName>
        <fullName evidence="4">Membrane protease YdiL, CAAX protease family</fullName>
    </submittedName>
</protein>
<keyword evidence="2" id="KW-1133">Transmembrane helix</keyword>
<reference evidence="4 5" key="1">
    <citation type="submission" date="2016-11" db="EMBL/GenBank/DDBJ databases">
        <authorList>
            <person name="Jaros S."/>
            <person name="Januszkiewicz K."/>
            <person name="Wedrychowicz H."/>
        </authorList>
    </citation>
    <scope>NUCLEOTIDE SEQUENCE [LARGE SCALE GENOMIC DNA]</scope>
    <source>
        <strain evidence="4 5">CGMCC 4.5723</strain>
    </source>
</reference>
<dbReference type="PANTHER" id="PTHR36435">
    <property type="entry name" value="SLR1288 PROTEIN"/>
    <property type="match status" value="1"/>
</dbReference>
<keyword evidence="5" id="KW-1185">Reference proteome</keyword>
<name>A0A1M6MG42_9ACTN</name>
<feature type="transmembrane region" description="Helical" evidence="2">
    <location>
        <begin position="109"/>
        <end position="128"/>
    </location>
</feature>
<dbReference type="InterPro" id="IPR052710">
    <property type="entry name" value="CAAX_protease"/>
</dbReference>
<dbReference type="GO" id="GO:0080120">
    <property type="term" value="P:CAAX-box protein maturation"/>
    <property type="evidence" value="ECO:0007669"/>
    <property type="project" value="UniProtKB-ARBA"/>
</dbReference>
<gene>
    <name evidence="4" type="ORF">SAMN05421803_11033</name>
</gene>
<dbReference type="GO" id="GO:0004175">
    <property type="term" value="F:endopeptidase activity"/>
    <property type="evidence" value="ECO:0007669"/>
    <property type="project" value="UniProtKB-ARBA"/>
</dbReference>
<feature type="transmembrane region" description="Helical" evidence="2">
    <location>
        <begin position="224"/>
        <end position="243"/>
    </location>
</feature>
<dbReference type="STRING" id="758803.SAMN05421803_11033"/>
<dbReference type="EMBL" id="FQZK01000010">
    <property type="protein sequence ID" value="SHJ82459.1"/>
    <property type="molecule type" value="Genomic_DNA"/>
</dbReference>
<evidence type="ECO:0000313" key="5">
    <source>
        <dbReference type="Proteomes" id="UP000184452"/>
    </source>
</evidence>
<feature type="compositionally biased region" description="Low complexity" evidence="1">
    <location>
        <begin position="14"/>
        <end position="28"/>
    </location>
</feature>
<evidence type="ECO:0000259" key="3">
    <source>
        <dbReference type="Pfam" id="PF02517"/>
    </source>
</evidence>
<keyword evidence="2" id="KW-0472">Membrane</keyword>
<accession>A0A1M6MG42</accession>
<dbReference type="PANTHER" id="PTHR36435:SF1">
    <property type="entry name" value="CAAX AMINO TERMINAL PROTEASE FAMILY PROTEIN"/>
    <property type="match status" value="1"/>
</dbReference>
<evidence type="ECO:0000256" key="2">
    <source>
        <dbReference type="SAM" id="Phobius"/>
    </source>
</evidence>
<evidence type="ECO:0000313" key="4">
    <source>
        <dbReference type="EMBL" id="SHJ82459.1"/>
    </source>
</evidence>
<dbReference type="GO" id="GO:0006508">
    <property type="term" value="P:proteolysis"/>
    <property type="evidence" value="ECO:0007669"/>
    <property type="project" value="UniProtKB-KW"/>
</dbReference>
<keyword evidence="2" id="KW-0812">Transmembrane</keyword>
<organism evidence="4 5">
    <name type="scientific">Nocardiopsis flavescens</name>
    <dbReference type="NCBI Taxonomy" id="758803"/>
    <lineage>
        <taxon>Bacteria</taxon>
        <taxon>Bacillati</taxon>
        <taxon>Actinomycetota</taxon>
        <taxon>Actinomycetes</taxon>
        <taxon>Streptosporangiales</taxon>
        <taxon>Nocardiopsidaceae</taxon>
        <taxon>Nocardiopsis</taxon>
    </lineage>
</organism>
<keyword evidence="4" id="KW-0378">Hydrolase</keyword>
<feature type="transmembrane region" description="Helical" evidence="2">
    <location>
        <begin position="303"/>
        <end position="327"/>
    </location>
</feature>
<feature type="transmembrane region" description="Helical" evidence="2">
    <location>
        <begin position="156"/>
        <end position="174"/>
    </location>
</feature>
<sequence>MNSDDRPLPPPSARPAADPAAPAAEAEPQPVPPTALPRRRGPVPVPAGVPYHRVLAGEKRRVWRGVLAIVLLVAGMLVLSFGLSFLAVMVDTLTGRSDPMSGEMEFTPLLNGAGLLSLALLIPWSMLLQRWLYGVRAASLHSVLASFRSGPFTRSLLVLGPVWVVYMTVFSFLSPYEEGVWSTTDLLLTFGIILLLVPLQAAGEEYGFRGLVFRVAGSWGRGPRTALLLGVAVSSLVFMAAHLAADPWLNLYYLTFGATLALITWRTGGLEVAIVIHAVNNTLAFLIAVITHSDLAAGFDRSVGMGSAVMLVPCALLIAVTAVVWLATRRTGPALTPGGAPTGPAV</sequence>
<dbReference type="RefSeq" id="WP_073380324.1">
    <property type="nucleotide sequence ID" value="NZ_FQZK01000010.1"/>
</dbReference>
<evidence type="ECO:0000256" key="1">
    <source>
        <dbReference type="SAM" id="MobiDB-lite"/>
    </source>
</evidence>
<dbReference type="AlphaFoldDB" id="A0A1M6MG42"/>
<dbReference type="Proteomes" id="UP000184452">
    <property type="component" value="Unassembled WGS sequence"/>
</dbReference>
<feature type="transmembrane region" description="Helical" evidence="2">
    <location>
        <begin position="66"/>
        <end position="89"/>
    </location>
</feature>
<feature type="domain" description="CAAX prenyl protease 2/Lysostaphin resistance protein A-like" evidence="3">
    <location>
        <begin position="190"/>
        <end position="282"/>
    </location>
</feature>
<feature type="transmembrane region" description="Helical" evidence="2">
    <location>
        <begin position="186"/>
        <end position="203"/>
    </location>
</feature>